<feature type="transmembrane region" description="Helical" evidence="7">
    <location>
        <begin position="402"/>
        <end position="420"/>
    </location>
</feature>
<dbReference type="GO" id="GO:0005886">
    <property type="term" value="C:plasma membrane"/>
    <property type="evidence" value="ECO:0007669"/>
    <property type="project" value="UniProtKB-SubCell"/>
</dbReference>
<dbReference type="InterPro" id="IPR001516">
    <property type="entry name" value="Proton_antipo_N"/>
</dbReference>
<dbReference type="EnsemblBacteria" id="AAM71726">
    <property type="protein sequence ID" value="AAM71726"/>
    <property type="gene ID" value="CT0484"/>
</dbReference>
<dbReference type="Pfam" id="PF00361">
    <property type="entry name" value="Proton_antipo_M"/>
    <property type="match status" value="1"/>
</dbReference>
<keyword evidence="12" id="KW-1185">Reference proteome</keyword>
<comment type="subcellular location">
    <subcellularLocation>
        <location evidence="1">Cell membrane</location>
        <topology evidence="1">Multi-pass membrane protein</topology>
    </subcellularLocation>
    <subcellularLocation>
        <location evidence="6">Membrane</location>
        <topology evidence="6">Multi-pass membrane protein</topology>
    </subcellularLocation>
</comment>
<evidence type="ECO:0000256" key="2">
    <source>
        <dbReference type="ARBA" id="ARBA00022475"/>
    </source>
</evidence>
<feature type="transmembrane region" description="Helical" evidence="7">
    <location>
        <begin position="31"/>
        <end position="50"/>
    </location>
</feature>
<dbReference type="RefSeq" id="WP_010932171.1">
    <property type="nucleotide sequence ID" value="NC_002932.3"/>
</dbReference>
<gene>
    <name evidence="11" type="ordered locus">CT0484</name>
</gene>
<dbReference type="PANTHER" id="PTHR43373">
    <property type="entry name" value="NA(+)/H(+) ANTIPORTER SUBUNIT"/>
    <property type="match status" value="1"/>
</dbReference>
<dbReference type="InterPro" id="IPR050616">
    <property type="entry name" value="CPA3_Na-H_Antiporter_A"/>
</dbReference>
<feature type="transmembrane region" description="Helical" evidence="7">
    <location>
        <begin position="426"/>
        <end position="446"/>
    </location>
</feature>
<feature type="transmembrane region" description="Helical" evidence="7">
    <location>
        <begin position="343"/>
        <end position="363"/>
    </location>
</feature>
<dbReference type="PRINTS" id="PR01434">
    <property type="entry name" value="NADHDHGNASE5"/>
</dbReference>
<name>Q8KF48_CHLTE</name>
<dbReference type="HOGENOM" id="CLU_582282_0_0_10"/>
<feature type="domain" description="MrpA C-terminal/MbhD" evidence="10">
    <location>
        <begin position="384"/>
        <end position="450"/>
    </location>
</feature>
<keyword evidence="2" id="KW-1003">Cell membrane</keyword>
<evidence type="ECO:0000259" key="9">
    <source>
        <dbReference type="Pfam" id="PF00662"/>
    </source>
</evidence>
<sequence>MRTPPLLALIITGFAVSAAAPYLYRLLKARFVWFGVAFPLALFASFMLRYPQAASGVPVRERWSWVPSLGLDLSFVLDGLSLTFVMLVTLIGAAVFLYASVYLRHHEEADRFFGFIGMFMTWMLGVVLADNMLLLFLFWELTSISSFLLIGFNHHAASSRASALKALLVTGAGGLLALLAGMLLLGNVTGSFEISSFYAMNDLITSHRLYPAIVALILVGAFTQSVQFPFHFWLPDAMAAPSPVSAYLHSATMVKAGIYLIARFNHEIGSTALWQDTILFTGAATMIFAGLLFYRQSDLKRLLPLHLPGLVKPSIWYEEALSGMLRFAAWLTSVLQNGDLRRYLAVIIFSALIPVSLMLFSSGGFSVTLPADLSVASYEVALALIIVLATALLLTSDSRLKAIVSMGVLGFGVGMIFIIYGAPDVALTTFVAIETLNVILFVLVLAHLPKFTSRSRTTGRIRAAQTQNR</sequence>
<dbReference type="Proteomes" id="UP000001007">
    <property type="component" value="Chromosome"/>
</dbReference>
<feature type="transmembrane region" description="Helical" evidence="7">
    <location>
        <begin position="209"/>
        <end position="234"/>
    </location>
</feature>
<proteinExistence type="predicted"/>
<organism evidence="11 12">
    <name type="scientific">Chlorobaculum tepidum (strain ATCC 49652 / DSM 12025 / NBRC 103806 / TLS)</name>
    <name type="common">Chlorobium tepidum</name>
    <dbReference type="NCBI Taxonomy" id="194439"/>
    <lineage>
        <taxon>Bacteria</taxon>
        <taxon>Pseudomonadati</taxon>
        <taxon>Chlorobiota</taxon>
        <taxon>Chlorobiia</taxon>
        <taxon>Chlorobiales</taxon>
        <taxon>Chlorobiaceae</taxon>
        <taxon>Chlorobaculum</taxon>
    </lineage>
</organism>
<evidence type="ECO:0000256" key="3">
    <source>
        <dbReference type="ARBA" id="ARBA00022692"/>
    </source>
</evidence>
<evidence type="ECO:0000256" key="4">
    <source>
        <dbReference type="ARBA" id="ARBA00022989"/>
    </source>
</evidence>
<keyword evidence="4 7" id="KW-1133">Transmembrane helix</keyword>
<evidence type="ECO:0000256" key="6">
    <source>
        <dbReference type="RuleBase" id="RU000320"/>
    </source>
</evidence>
<dbReference type="STRING" id="194439.CT0484"/>
<dbReference type="InterPro" id="IPR025383">
    <property type="entry name" value="MrpA_C/MbhD"/>
</dbReference>
<evidence type="ECO:0000313" key="11">
    <source>
        <dbReference type="EMBL" id="AAM71726.1"/>
    </source>
</evidence>
<feature type="domain" description="NADH:quinone oxidoreductase/Mrp antiporter transmembrane" evidence="8">
    <location>
        <begin position="129"/>
        <end position="303"/>
    </location>
</feature>
<dbReference type="eggNOG" id="COG2111">
    <property type="taxonomic scope" value="Bacteria"/>
</dbReference>
<keyword evidence="5 7" id="KW-0472">Membrane</keyword>
<evidence type="ECO:0000259" key="8">
    <source>
        <dbReference type="Pfam" id="PF00361"/>
    </source>
</evidence>
<dbReference type="PANTHER" id="PTHR43373:SF1">
    <property type="entry name" value="NA(+)_H(+) ANTIPORTER SUBUNIT A"/>
    <property type="match status" value="1"/>
</dbReference>
<dbReference type="eggNOG" id="COG1009">
    <property type="taxonomic scope" value="Bacteria"/>
</dbReference>
<accession>Q8KF48</accession>
<dbReference type="KEGG" id="cte:CT0484"/>
<feature type="transmembrane region" description="Helical" evidence="7">
    <location>
        <begin position="6"/>
        <end position="24"/>
    </location>
</feature>
<feature type="transmembrane region" description="Helical" evidence="7">
    <location>
        <begin position="375"/>
        <end position="395"/>
    </location>
</feature>
<dbReference type="InterPro" id="IPR001750">
    <property type="entry name" value="ND/Mrp_TM"/>
</dbReference>
<evidence type="ECO:0000313" key="12">
    <source>
        <dbReference type="Proteomes" id="UP000001007"/>
    </source>
</evidence>
<evidence type="ECO:0000259" key="10">
    <source>
        <dbReference type="Pfam" id="PF13244"/>
    </source>
</evidence>
<feature type="transmembrane region" description="Helical" evidence="7">
    <location>
        <begin position="79"/>
        <end position="100"/>
    </location>
</feature>
<feature type="domain" description="NADH-Ubiquinone oxidoreductase (complex I) chain 5 N-terminal" evidence="9">
    <location>
        <begin position="65"/>
        <end position="113"/>
    </location>
</feature>
<evidence type="ECO:0000256" key="7">
    <source>
        <dbReference type="SAM" id="Phobius"/>
    </source>
</evidence>
<evidence type="ECO:0000256" key="1">
    <source>
        <dbReference type="ARBA" id="ARBA00004651"/>
    </source>
</evidence>
<dbReference type="Pfam" id="PF13244">
    <property type="entry name" value="MbhD"/>
    <property type="match status" value="1"/>
</dbReference>
<dbReference type="PATRIC" id="fig|194439.7.peg.468"/>
<feature type="transmembrane region" description="Helical" evidence="7">
    <location>
        <begin position="277"/>
        <end position="294"/>
    </location>
</feature>
<protein>
    <submittedName>
        <fullName evidence="11">NADH dehydrogenase I</fullName>
    </submittedName>
</protein>
<keyword evidence="3 6" id="KW-0812">Transmembrane</keyword>
<feature type="transmembrane region" description="Helical" evidence="7">
    <location>
        <begin position="112"/>
        <end position="129"/>
    </location>
</feature>
<feature type="transmembrane region" description="Helical" evidence="7">
    <location>
        <begin position="166"/>
        <end position="189"/>
    </location>
</feature>
<reference evidence="11 12" key="1">
    <citation type="journal article" date="2002" name="Proc. Natl. Acad. Sci. U.S.A.">
        <title>The complete genome sequence of Chlorobium tepidum TLS, a photosynthetic, anaerobic, green-sulfur bacterium.</title>
        <authorList>
            <person name="Eisen J.A."/>
            <person name="Nelson K.E."/>
            <person name="Paulsen I.T."/>
            <person name="Heidelberg J.F."/>
            <person name="Wu M."/>
            <person name="Dodson R.J."/>
            <person name="Deboy R."/>
            <person name="Gwinn M.L."/>
            <person name="Nelson W.C."/>
            <person name="Haft D.H."/>
            <person name="Hickey E.K."/>
            <person name="Peterson J.D."/>
            <person name="Durkin A.S."/>
            <person name="Kolonay J.L."/>
            <person name="Yang F."/>
            <person name="Holt I."/>
            <person name="Umayam L.A."/>
            <person name="Mason T."/>
            <person name="Brenner M."/>
            <person name="Shea T.P."/>
            <person name="Parksey D."/>
            <person name="Nierman W.C."/>
            <person name="Feldblyum T.V."/>
            <person name="Hansen C.L."/>
            <person name="Craven M.B."/>
            <person name="Radune D."/>
            <person name="Vamathevan J."/>
            <person name="Khouri H."/>
            <person name="White O."/>
            <person name="Gruber T.M."/>
            <person name="Ketchum K.A."/>
            <person name="Venter J.C."/>
            <person name="Tettelin H."/>
            <person name="Bryant D.A."/>
            <person name="Fraser C.M."/>
        </authorList>
    </citation>
    <scope>NUCLEOTIDE SEQUENCE [LARGE SCALE GENOMIC DNA]</scope>
    <source>
        <strain evidence="12">ATCC 49652 / DSM 12025 / NBRC 103806 / TLS</strain>
    </source>
</reference>
<evidence type="ECO:0000256" key="5">
    <source>
        <dbReference type="ARBA" id="ARBA00023136"/>
    </source>
</evidence>
<dbReference type="OrthoDB" id="9807568at2"/>
<dbReference type="EMBL" id="AE006470">
    <property type="protein sequence ID" value="AAM71726.1"/>
    <property type="molecule type" value="Genomic_DNA"/>
</dbReference>
<dbReference type="Pfam" id="PF00662">
    <property type="entry name" value="Proton_antipo_N"/>
    <property type="match status" value="1"/>
</dbReference>
<dbReference type="AlphaFoldDB" id="Q8KF48"/>